<dbReference type="Proteomes" id="UP000185478">
    <property type="component" value="Chromosome"/>
</dbReference>
<dbReference type="InterPro" id="IPR023214">
    <property type="entry name" value="HAD_sf"/>
</dbReference>
<sequence length="805" mass="85206">MTLRTTTAPSGLDPQDVDERVRRGEANETTRTTGRTTADIIRSNLLTRINAILGVLFACVIFTGSIVNGAFGLLIIANSAIGIIQELRAKRTLDKLSILAEAPATAIRGGRPQKIPQHELVLDDLVSVSAGDQIVVDGVVRHVTGLDVDESMLTGESLPVHKYPGDTVLSGSFVTAGSGVYQAVAVGRDSYQSKLVEEAGAFSLTDSELMKGIDKILRVITFLLIPVGLLTIWVQLTETGAELNRAILAMVAALVPMVPEGLVLMTSVAFAVGVVRLGKRQALVNELPAIEGLARVDVVCADKTGTLTENRMVMTGIECADGVEEPLIAAALDAVARADDAPNDTMRAIAEALSHRQQEHSYQAQCVRPFDAAVKFSTWQLSAEHHQEDLFVLGAPDVVLGPGALATTANTLAAKGLRVLACGAVRSDNALAQANGAVPDDAVVDQPWGLVVVEQAIRPEAPATVEYFQRQGVEVKIISGDNATSVGAVARAVGVTGEVVDARDLPRWEDDPQAFGEVVARARVFGRVTPEQKRDMVRALHRRGRTVAMTGDGINDVLALKEAAIGVAMGSGAAATRSVAQLVLLDNSFATLPEVVREGRRVIGNIERVANLFLTKTVYSIVLALVVGLATMNFPFQPIHVTVAGWFTIGIPGFILSLAPNAERAQPGFARRVLRLAIPSGVIIGALTVALWLWINPGATASEQALTQASTAAFAALIIMGVWVLGVVARPWNAWRASLVLACAGAYVLIFTYPPLATFLKLDATNAVLMLKGITAGLVGAGCIEATWWIGRVVGALRVRNAAKK</sequence>
<dbReference type="PANTHER" id="PTHR42861">
    <property type="entry name" value="CALCIUM-TRANSPORTING ATPASE"/>
    <property type="match status" value="1"/>
</dbReference>
<proteinExistence type="predicted"/>
<keyword evidence="3" id="KW-1278">Translocase</keyword>
<dbReference type="SUPFAM" id="SSF56784">
    <property type="entry name" value="HAD-like"/>
    <property type="match status" value="1"/>
</dbReference>
<dbReference type="InterPro" id="IPR001757">
    <property type="entry name" value="P_typ_ATPase"/>
</dbReference>
<evidence type="ECO:0000313" key="10">
    <source>
        <dbReference type="Proteomes" id="UP000185478"/>
    </source>
</evidence>
<feature type="transmembrane region" description="Helical" evidence="7">
    <location>
        <begin position="51"/>
        <end position="81"/>
    </location>
</feature>
<protein>
    <submittedName>
        <fullName evidence="9">Metal ABC transporter ATPase</fullName>
    </submittedName>
</protein>
<dbReference type="SUPFAM" id="SSF81665">
    <property type="entry name" value="Calcium ATPase, transmembrane domain M"/>
    <property type="match status" value="1"/>
</dbReference>
<dbReference type="InterPro" id="IPR059000">
    <property type="entry name" value="ATPase_P-type_domA"/>
</dbReference>
<evidence type="ECO:0000256" key="3">
    <source>
        <dbReference type="ARBA" id="ARBA00022967"/>
    </source>
</evidence>
<dbReference type="InterPro" id="IPR008250">
    <property type="entry name" value="ATPase_P-typ_transduc_dom_A_sf"/>
</dbReference>
<feature type="transmembrane region" description="Helical" evidence="7">
    <location>
        <begin position="735"/>
        <end position="753"/>
    </location>
</feature>
<dbReference type="KEGG" id="caqu:CAQU_03615"/>
<dbReference type="SUPFAM" id="SSF81653">
    <property type="entry name" value="Calcium ATPase, transduction domain A"/>
    <property type="match status" value="1"/>
</dbReference>
<evidence type="ECO:0000256" key="6">
    <source>
        <dbReference type="SAM" id="MobiDB-lite"/>
    </source>
</evidence>
<keyword evidence="5 7" id="KW-0472">Membrane</keyword>
<dbReference type="Gene3D" id="1.20.1110.10">
    <property type="entry name" value="Calcium-transporting ATPase, transmembrane domain"/>
    <property type="match status" value="1"/>
</dbReference>
<evidence type="ECO:0000256" key="5">
    <source>
        <dbReference type="ARBA" id="ARBA00023136"/>
    </source>
</evidence>
<name>A0A1L7CEQ7_9CORY</name>
<keyword evidence="10" id="KW-1185">Reference proteome</keyword>
<dbReference type="AlphaFoldDB" id="A0A1L7CEQ7"/>
<feature type="transmembrane region" description="Helical" evidence="7">
    <location>
        <begin position="707"/>
        <end position="728"/>
    </location>
</feature>
<dbReference type="PRINTS" id="PR00119">
    <property type="entry name" value="CATATPASE"/>
</dbReference>
<dbReference type="InterPro" id="IPR023298">
    <property type="entry name" value="ATPase_P-typ_TM_dom_sf"/>
</dbReference>
<dbReference type="InterPro" id="IPR044492">
    <property type="entry name" value="P_typ_ATPase_HD_dom"/>
</dbReference>
<feature type="transmembrane region" description="Helical" evidence="7">
    <location>
        <begin position="246"/>
        <end position="275"/>
    </location>
</feature>
<feature type="domain" description="P-type ATPase A" evidence="8">
    <location>
        <begin position="100"/>
        <end position="197"/>
    </location>
</feature>
<keyword evidence="2 7" id="KW-0812">Transmembrane</keyword>
<dbReference type="PROSITE" id="PS00154">
    <property type="entry name" value="ATPASE_E1_E2"/>
    <property type="match status" value="1"/>
</dbReference>
<feature type="transmembrane region" description="Helical" evidence="7">
    <location>
        <begin position="216"/>
        <end position="234"/>
    </location>
</feature>
<dbReference type="Gene3D" id="3.40.50.1000">
    <property type="entry name" value="HAD superfamily/HAD-like"/>
    <property type="match status" value="1"/>
</dbReference>
<dbReference type="Gene3D" id="2.70.150.10">
    <property type="entry name" value="Calcium-transporting ATPase, cytoplasmic transduction domain A"/>
    <property type="match status" value="1"/>
</dbReference>
<gene>
    <name evidence="9" type="ORF">CAQU_03615</name>
</gene>
<dbReference type="NCBIfam" id="TIGR01494">
    <property type="entry name" value="ATPase_P-type"/>
    <property type="match status" value="2"/>
</dbReference>
<feature type="transmembrane region" description="Helical" evidence="7">
    <location>
        <begin position="643"/>
        <end position="661"/>
    </location>
</feature>
<evidence type="ECO:0000256" key="1">
    <source>
        <dbReference type="ARBA" id="ARBA00004651"/>
    </source>
</evidence>
<dbReference type="PRINTS" id="PR00120">
    <property type="entry name" value="HATPASE"/>
</dbReference>
<evidence type="ECO:0000256" key="4">
    <source>
        <dbReference type="ARBA" id="ARBA00022989"/>
    </source>
</evidence>
<dbReference type="Gene3D" id="3.40.1110.10">
    <property type="entry name" value="Calcium-transporting ATPase, cytoplasmic domain N"/>
    <property type="match status" value="1"/>
</dbReference>
<evidence type="ECO:0000256" key="2">
    <source>
        <dbReference type="ARBA" id="ARBA00022692"/>
    </source>
</evidence>
<dbReference type="InterPro" id="IPR023299">
    <property type="entry name" value="ATPase_P-typ_cyto_dom_N"/>
</dbReference>
<feature type="transmembrane region" description="Helical" evidence="7">
    <location>
        <begin position="673"/>
        <end position="695"/>
    </location>
</feature>
<dbReference type="Pfam" id="PF00702">
    <property type="entry name" value="Hydrolase"/>
    <property type="match status" value="1"/>
</dbReference>
<reference evidence="9 10" key="1">
    <citation type="submission" date="2014-08" db="EMBL/GenBank/DDBJ databases">
        <title>Complete genome sequence of Corynebacterium aquilae S-613T(T) (=DSM 44791(T)), isolated from the choana of a healthy golden eagle.</title>
        <authorList>
            <person name="Ruckert C."/>
            <person name="Albersmeier A."/>
            <person name="Winkler A."/>
            <person name="Kalinowski J."/>
        </authorList>
    </citation>
    <scope>NUCLEOTIDE SEQUENCE [LARGE SCALE GENOMIC DNA]</scope>
    <source>
        <strain evidence="9 10">S-613</strain>
    </source>
</reference>
<dbReference type="GO" id="GO:0005886">
    <property type="term" value="C:plasma membrane"/>
    <property type="evidence" value="ECO:0007669"/>
    <property type="project" value="UniProtKB-SubCell"/>
</dbReference>
<organism evidence="9 10">
    <name type="scientific">Corynebacterium aquilae DSM 44791</name>
    <dbReference type="NCBI Taxonomy" id="1431546"/>
    <lineage>
        <taxon>Bacteria</taxon>
        <taxon>Bacillati</taxon>
        <taxon>Actinomycetota</taxon>
        <taxon>Actinomycetes</taxon>
        <taxon>Mycobacteriales</taxon>
        <taxon>Corynebacteriaceae</taxon>
        <taxon>Corynebacterium</taxon>
    </lineage>
</organism>
<evidence type="ECO:0000313" key="9">
    <source>
        <dbReference type="EMBL" id="APT84307.1"/>
    </source>
</evidence>
<dbReference type="EMBL" id="CP009245">
    <property type="protein sequence ID" value="APT84307.1"/>
    <property type="molecule type" value="Genomic_DNA"/>
</dbReference>
<dbReference type="SFLD" id="SFLDF00027">
    <property type="entry name" value="p-type_atpase"/>
    <property type="match status" value="1"/>
</dbReference>
<dbReference type="SFLD" id="SFLDS00003">
    <property type="entry name" value="Haloacid_Dehalogenase"/>
    <property type="match status" value="1"/>
</dbReference>
<dbReference type="Pfam" id="PF00122">
    <property type="entry name" value="E1-E2_ATPase"/>
    <property type="match status" value="1"/>
</dbReference>
<dbReference type="SFLD" id="SFLDG00002">
    <property type="entry name" value="C1.7:_P-type_atpase_like"/>
    <property type="match status" value="1"/>
</dbReference>
<feature type="transmembrane region" description="Helical" evidence="7">
    <location>
        <begin position="773"/>
        <end position="795"/>
    </location>
</feature>
<evidence type="ECO:0000259" key="8">
    <source>
        <dbReference type="Pfam" id="PF00122"/>
    </source>
</evidence>
<feature type="compositionally biased region" description="Basic and acidic residues" evidence="6">
    <location>
        <begin position="17"/>
        <end position="28"/>
    </location>
</feature>
<feature type="region of interest" description="Disordered" evidence="6">
    <location>
        <begin position="1"/>
        <end position="34"/>
    </location>
</feature>
<dbReference type="SUPFAM" id="SSF81660">
    <property type="entry name" value="Metal cation-transporting ATPase, ATP-binding domain N"/>
    <property type="match status" value="1"/>
</dbReference>
<accession>A0A1L7CEQ7</accession>
<evidence type="ECO:0000256" key="7">
    <source>
        <dbReference type="SAM" id="Phobius"/>
    </source>
</evidence>
<dbReference type="STRING" id="1431546.CAQU_03615"/>
<dbReference type="GO" id="GO:0016887">
    <property type="term" value="F:ATP hydrolysis activity"/>
    <property type="evidence" value="ECO:0007669"/>
    <property type="project" value="InterPro"/>
</dbReference>
<comment type="subcellular location">
    <subcellularLocation>
        <location evidence="1">Cell membrane</location>
        <topology evidence="1">Multi-pass membrane protein</topology>
    </subcellularLocation>
</comment>
<dbReference type="GO" id="GO:0005524">
    <property type="term" value="F:ATP binding"/>
    <property type="evidence" value="ECO:0007669"/>
    <property type="project" value="InterPro"/>
</dbReference>
<dbReference type="InterPro" id="IPR036412">
    <property type="entry name" value="HAD-like_sf"/>
</dbReference>
<feature type="transmembrane region" description="Helical" evidence="7">
    <location>
        <begin position="609"/>
        <end position="631"/>
    </location>
</feature>
<keyword evidence="4 7" id="KW-1133">Transmembrane helix</keyword>
<dbReference type="InterPro" id="IPR018303">
    <property type="entry name" value="ATPase_P-typ_P_site"/>
</dbReference>